<evidence type="ECO:0000313" key="2">
    <source>
        <dbReference type="EMBL" id="SMX42916.1"/>
    </source>
</evidence>
<dbReference type="InterPro" id="IPR000182">
    <property type="entry name" value="GNAT_dom"/>
</dbReference>
<dbReference type="InterPro" id="IPR051531">
    <property type="entry name" value="N-acetyltransferase"/>
</dbReference>
<name>A0A238KLL6_9RHOB</name>
<dbReference type="EMBL" id="FXYH01000008">
    <property type="protein sequence ID" value="SMX42916.1"/>
    <property type="molecule type" value="Genomic_DNA"/>
</dbReference>
<reference evidence="2 3" key="1">
    <citation type="submission" date="2017-05" db="EMBL/GenBank/DDBJ databases">
        <authorList>
            <person name="Song R."/>
            <person name="Chenine A.L."/>
            <person name="Ruprecht R.M."/>
        </authorList>
    </citation>
    <scope>NUCLEOTIDE SEQUENCE [LARGE SCALE GENOMIC DNA]</scope>
    <source>
        <strain evidence="2 3">CECT 8663</strain>
    </source>
</reference>
<evidence type="ECO:0000259" key="1">
    <source>
        <dbReference type="Pfam" id="PF13302"/>
    </source>
</evidence>
<dbReference type="RefSeq" id="WP_097805008.1">
    <property type="nucleotide sequence ID" value="NZ_FXYH01000008.1"/>
</dbReference>
<dbReference type="InterPro" id="IPR016181">
    <property type="entry name" value="Acyl_CoA_acyltransferase"/>
</dbReference>
<gene>
    <name evidence="2" type="ORF">PEV8663_02529</name>
</gene>
<evidence type="ECO:0000313" key="3">
    <source>
        <dbReference type="Proteomes" id="UP000220836"/>
    </source>
</evidence>
<dbReference type="Proteomes" id="UP000220836">
    <property type="component" value="Unassembled WGS sequence"/>
</dbReference>
<dbReference type="AlphaFoldDB" id="A0A238KLL6"/>
<organism evidence="2 3">
    <name type="scientific">Pelagimonas varians</name>
    <dbReference type="NCBI Taxonomy" id="696760"/>
    <lineage>
        <taxon>Bacteria</taxon>
        <taxon>Pseudomonadati</taxon>
        <taxon>Pseudomonadota</taxon>
        <taxon>Alphaproteobacteria</taxon>
        <taxon>Rhodobacterales</taxon>
        <taxon>Roseobacteraceae</taxon>
        <taxon>Pelagimonas</taxon>
    </lineage>
</organism>
<dbReference type="GO" id="GO:0016747">
    <property type="term" value="F:acyltransferase activity, transferring groups other than amino-acyl groups"/>
    <property type="evidence" value="ECO:0007669"/>
    <property type="project" value="InterPro"/>
</dbReference>
<dbReference type="SUPFAM" id="SSF55729">
    <property type="entry name" value="Acyl-CoA N-acyltransferases (Nat)"/>
    <property type="match status" value="1"/>
</dbReference>
<keyword evidence="3" id="KW-1185">Reference proteome</keyword>
<accession>A0A238KLL6</accession>
<feature type="domain" description="N-acetyltransferase" evidence="1">
    <location>
        <begin position="48"/>
        <end position="167"/>
    </location>
</feature>
<dbReference type="OrthoDB" id="6293260at2"/>
<sequence>MTHIKKPLLSQEKRLGAAFSTDRLQVVPWAKTLADPDAFRGLQTALTAMLTKPVLQHLPEQLQLSDAPDAIETWIADRDQSAAIHLVSASNVLVGLMFLFRPVQTAATDPMHLGYLLGEEAWGKGYATELVSGLVAALSTGPLMTLQGGVAAGNPASAKVLLKAGFERSPQKSTDEIEIFQRVVGVPDPASV</sequence>
<dbReference type="Pfam" id="PF13302">
    <property type="entry name" value="Acetyltransf_3"/>
    <property type="match status" value="1"/>
</dbReference>
<protein>
    <recommendedName>
        <fullName evidence="1">N-acetyltransferase domain-containing protein</fullName>
    </recommendedName>
</protein>
<dbReference type="PANTHER" id="PTHR43792">
    <property type="entry name" value="GNAT FAMILY, PUTATIVE (AFU_ORTHOLOGUE AFUA_3G00765)-RELATED-RELATED"/>
    <property type="match status" value="1"/>
</dbReference>
<dbReference type="Gene3D" id="3.40.630.30">
    <property type="match status" value="1"/>
</dbReference>
<proteinExistence type="predicted"/>